<proteinExistence type="predicted"/>
<keyword evidence="3" id="KW-1185">Reference proteome</keyword>
<dbReference type="AlphaFoldDB" id="A0A6A6NYH0"/>
<sequence>MFELVLPSVHAAGSVPITVREVSRYAFGQYDDGEVGIWAAGQAGWFKIKPSRAYKEIFQRMVEAIRLLYFAADIYRVPHNSRLPAKDVFAAYADENVSRCETTEEAACLFYQHLDFLITSMQKGEEGLAWSRTPFYLHMRRKFAAANAAKSGVGEKLAKFDDRKNRNGQQKLNNRVAIRDGDDDEDSQDEDFFNPKPKKDDWWWRGKGIWSFVQRCQAEKELSGEAITSSAIARLMVRKFELDNQHMASTYILAHWQPLMWLMETKRRSEINWVQTPLYSEISSTSLAPATRRKMSQIKLELRKGGSSDSDSDFGLTGEYTPEPTGAGKGARRRHNAKSVLRPRSGKFSGKAAGRRGKSISRDESDGPWESSPEGVELNLNSPTKRKGEQDGNPRKRATGRGVDLEGNETANAGARSQEDALNNQIDGRLPLRGKSAADALPSQSSSSSSPTESPHESCALPLPEPSYEPNGPNNSWMCPFDDCALNVPEPEKEESKQLIRDHHEMHRTRQREQIALIRAEQRPYLPVK</sequence>
<organism evidence="2 3">
    <name type="scientific">Lineolata rhizophorae</name>
    <dbReference type="NCBI Taxonomy" id="578093"/>
    <lineage>
        <taxon>Eukaryota</taxon>
        <taxon>Fungi</taxon>
        <taxon>Dikarya</taxon>
        <taxon>Ascomycota</taxon>
        <taxon>Pezizomycotina</taxon>
        <taxon>Dothideomycetes</taxon>
        <taxon>Dothideomycetes incertae sedis</taxon>
        <taxon>Lineolatales</taxon>
        <taxon>Lineolataceae</taxon>
        <taxon>Lineolata</taxon>
    </lineage>
</organism>
<reference evidence="2" key="1">
    <citation type="journal article" date="2020" name="Stud. Mycol.">
        <title>101 Dothideomycetes genomes: a test case for predicting lifestyles and emergence of pathogens.</title>
        <authorList>
            <person name="Haridas S."/>
            <person name="Albert R."/>
            <person name="Binder M."/>
            <person name="Bloem J."/>
            <person name="Labutti K."/>
            <person name="Salamov A."/>
            <person name="Andreopoulos B."/>
            <person name="Baker S."/>
            <person name="Barry K."/>
            <person name="Bills G."/>
            <person name="Bluhm B."/>
            <person name="Cannon C."/>
            <person name="Castanera R."/>
            <person name="Culley D."/>
            <person name="Daum C."/>
            <person name="Ezra D."/>
            <person name="Gonzalez J."/>
            <person name="Henrissat B."/>
            <person name="Kuo A."/>
            <person name="Liang C."/>
            <person name="Lipzen A."/>
            <person name="Lutzoni F."/>
            <person name="Magnuson J."/>
            <person name="Mondo S."/>
            <person name="Nolan M."/>
            <person name="Ohm R."/>
            <person name="Pangilinan J."/>
            <person name="Park H.-J."/>
            <person name="Ramirez L."/>
            <person name="Alfaro M."/>
            <person name="Sun H."/>
            <person name="Tritt A."/>
            <person name="Yoshinaga Y."/>
            <person name="Zwiers L.-H."/>
            <person name="Turgeon B."/>
            <person name="Goodwin S."/>
            <person name="Spatafora J."/>
            <person name="Crous P."/>
            <person name="Grigoriev I."/>
        </authorList>
    </citation>
    <scope>NUCLEOTIDE SEQUENCE</scope>
    <source>
        <strain evidence="2">ATCC 16933</strain>
    </source>
</reference>
<feature type="compositionally biased region" description="Low complexity" evidence="1">
    <location>
        <begin position="442"/>
        <end position="453"/>
    </location>
</feature>
<feature type="compositionally biased region" description="Basic and acidic residues" evidence="1">
    <location>
        <begin position="491"/>
        <end position="505"/>
    </location>
</feature>
<accession>A0A6A6NYH0</accession>
<evidence type="ECO:0000256" key="1">
    <source>
        <dbReference type="SAM" id="MobiDB-lite"/>
    </source>
</evidence>
<evidence type="ECO:0000313" key="2">
    <source>
        <dbReference type="EMBL" id="KAF2456815.1"/>
    </source>
</evidence>
<dbReference type="Proteomes" id="UP000799766">
    <property type="component" value="Unassembled WGS sequence"/>
</dbReference>
<name>A0A6A6NYH0_9PEZI</name>
<feature type="region of interest" description="Disordered" evidence="1">
    <location>
        <begin position="491"/>
        <end position="510"/>
    </location>
</feature>
<dbReference type="EMBL" id="MU001682">
    <property type="protein sequence ID" value="KAF2456815.1"/>
    <property type="molecule type" value="Genomic_DNA"/>
</dbReference>
<evidence type="ECO:0000313" key="3">
    <source>
        <dbReference type="Proteomes" id="UP000799766"/>
    </source>
</evidence>
<dbReference type="OrthoDB" id="5382953at2759"/>
<feature type="region of interest" description="Disordered" evidence="1">
    <location>
        <begin position="301"/>
        <end position="474"/>
    </location>
</feature>
<protein>
    <recommendedName>
        <fullName evidence="4">DNA (cytosine-5)-methyltransferase 1 replication foci domain-containing protein</fullName>
    </recommendedName>
</protein>
<evidence type="ECO:0008006" key="4">
    <source>
        <dbReference type="Google" id="ProtNLM"/>
    </source>
</evidence>
<gene>
    <name evidence="2" type="ORF">BDY21DRAFT_44094</name>
</gene>